<dbReference type="Proteomes" id="UP000617979">
    <property type="component" value="Unassembled WGS sequence"/>
</dbReference>
<comment type="caution">
    <text evidence="1">The sequence shown here is derived from an EMBL/GenBank/DDBJ whole genome shotgun (WGS) entry which is preliminary data.</text>
</comment>
<dbReference type="RefSeq" id="WP_188433253.1">
    <property type="nucleotide sequence ID" value="NZ_BMEX01000015.1"/>
</dbReference>
<reference evidence="2" key="1">
    <citation type="journal article" date="2019" name="Int. J. Syst. Evol. Microbiol.">
        <title>The Global Catalogue of Microorganisms (GCM) 10K type strain sequencing project: providing services to taxonomists for standard genome sequencing and annotation.</title>
        <authorList>
            <consortium name="The Broad Institute Genomics Platform"/>
            <consortium name="The Broad Institute Genome Sequencing Center for Infectious Disease"/>
            <person name="Wu L."/>
            <person name="Ma J."/>
        </authorList>
    </citation>
    <scope>NUCLEOTIDE SEQUENCE [LARGE SCALE GENOMIC DNA]</scope>
    <source>
        <strain evidence="2">CGMCC 1.12404</strain>
    </source>
</reference>
<protein>
    <submittedName>
        <fullName evidence="1">Uncharacterized protein</fullName>
    </submittedName>
</protein>
<keyword evidence="2" id="KW-1185">Reference proteome</keyword>
<evidence type="ECO:0000313" key="1">
    <source>
        <dbReference type="EMBL" id="GGA54189.1"/>
    </source>
</evidence>
<dbReference type="EMBL" id="BMEX01000015">
    <property type="protein sequence ID" value="GGA54189.1"/>
    <property type="molecule type" value="Genomic_DNA"/>
</dbReference>
<organism evidence="1 2">
    <name type="scientific">Kroppenstedtia guangzhouensis</name>
    <dbReference type="NCBI Taxonomy" id="1274356"/>
    <lineage>
        <taxon>Bacteria</taxon>
        <taxon>Bacillati</taxon>
        <taxon>Bacillota</taxon>
        <taxon>Bacilli</taxon>
        <taxon>Bacillales</taxon>
        <taxon>Thermoactinomycetaceae</taxon>
        <taxon>Kroppenstedtia</taxon>
    </lineage>
</organism>
<accession>A0ABQ1H1C7</accession>
<evidence type="ECO:0000313" key="2">
    <source>
        <dbReference type="Proteomes" id="UP000617979"/>
    </source>
</evidence>
<name>A0ABQ1H1C7_9BACL</name>
<sequence length="51" mass="5607">MMTKGNCYTNVTRGKVFSGTGSFSVFAVFTIIGYNGQDVNGTEGWETWMIC</sequence>
<gene>
    <name evidence="1" type="ORF">GCM10007416_29220</name>
</gene>
<proteinExistence type="predicted"/>